<dbReference type="AlphaFoldDB" id="A0A8J4S003"/>
<evidence type="ECO:0000313" key="2">
    <source>
        <dbReference type="Proteomes" id="UP000702964"/>
    </source>
</evidence>
<dbReference type="EMBL" id="AOFI03001331">
    <property type="protein sequence ID" value="KAF4314824.1"/>
    <property type="molecule type" value="Genomic_DNA"/>
</dbReference>
<comment type="caution">
    <text evidence="1">The sequence shown here is derived from an EMBL/GenBank/DDBJ whole genome shotgun (WGS) entry which is preliminary data.</text>
</comment>
<proteinExistence type="predicted"/>
<name>A0A8J4S003_9STRA</name>
<gene>
    <name evidence="1" type="ORF">G195_011433</name>
</gene>
<accession>A0A8J4S003</accession>
<reference evidence="1" key="1">
    <citation type="journal article" date="2015" name="Genom Data">
        <title>Draft genome sequences of Phytophthora kernoviae and Phytophthora ramorum lineage EU2 from Scotland.</title>
        <authorList>
            <person name="Sambles C."/>
            <person name="Schlenzig A."/>
            <person name="O'Neill P."/>
            <person name="Grant M."/>
            <person name="Studholme D.J."/>
        </authorList>
    </citation>
    <scope>NUCLEOTIDE SEQUENCE</scope>
    <source>
        <strain evidence="1">00238/432</strain>
    </source>
</reference>
<reference evidence="1" key="2">
    <citation type="submission" date="2020-02" db="EMBL/GenBank/DDBJ databases">
        <authorList>
            <person name="Studholme D.J."/>
        </authorList>
    </citation>
    <scope>NUCLEOTIDE SEQUENCE</scope>
    <source>
        <strain evidence="1">00238/432</strain>
    </source>
</reference>
<protein>
    <submittedName>
        <fullName evidence="1">Uncharacterized protein</fullName>
    </submittedName>
</protein>
<sequence length="104" mass="11967">MYSLAGPGAYTIPSTFCRRLPNVLLRVVQRESYGREFARQKRILTSTSEGDPTLGSQCQRCTASTVDTHRHYAFTPPLTYQHYLMTTSYLGRLKKHQRQRVANQ</sequence>
<organism evidence="1 2">
    <name type="scientific">Phytophthora kernoviae 00238/432</name>
    <dbReference type="NCBI Taxonomy" id="1284355"/>
    <lineage>
        <taxon>Eukaryota</taxon>
        <taxon>Sar</taxon>
        <taxon>Stramenopiles</taxon>
        <taxon>Oomycota</taxon>
        <taxon>Peronosporomycetes</taxon>
        <taxon>Peronosporales</taxon>
        <taxon>Peronosporaceae</taxon>
        <taxon>Phytophthora</taxon>
    </lineage>
</organism>
<evidence type="ECO:0000313" key="1">
    <source>
        <dbReference type="EMBL" id="KAF4314824.1"/>
    </source>
</evidence>
<dbReference type="Proteomes" id="UP000702964">
    <property type="component" value="Unassembled WGS sequence"/>
</dbReference>